<keyword evidence="5" id="KW-1185">Reference proteome</keyword>
<dbReference type="EMBL" id="JAACFV010000031">
    <property type="protein sequence ID" value="KAF7510334.1"/>
    <property type="molecule type" value="Genomic_DNA"/>
</dbReference>
<protein>
    <recommendedName>
        <fullName evidence="3">Glycosyl transferase CAP10 domain-containing protein</fullName>
    </recommendedName>
</protein>
<feature type="compositionally biased region" description="Acidic residues" evidence="1">
    <location>
        <begin position="67"/>
        <end position="82"/>
    </location>
</feature>
<feature type="transmembrane region" description="Helical" evidence="2">
    <location>
        <begin position="12"/>
        <end position="32"/>
    </location>
</feature>
<keyword evidence="2" id="KW-0472">Membrane</keyword>
<feature type="region of interest" description="Disordered" evidence="1">
    <location>
        <begin position="664"/>
        <end position="691"/>
    </location>
</feature>
<feature type="domain" description="Glycosyl transferase CAP10" evidence="3">
    <location>
        <begin position="332"/>
        <end position="649"/>
    </location>
</feature>
<evidence type="ECO:0000313" key="4">
    <source>
        <dbReference type="EMBL" id="KAF7510334.1"/>
    </source>
</evidence>
<dbReference type="SMART" id="SM00672">
    <property type="entry name" value="CAP10"/>
    <property type="match status" value="1"/>
</dbReference>
<keyword evidence="2" id="KW-1133">Transmembrane helix</keyword>
<dbReference type="Proteomes" id="UP000606974">
    <property type="component" value="Unassembled WGS sequence"/>
</dbReference>
<dbReference type="PANTHER" id="PTHR12203:SF22">
    <property type="entry name" value="CAPSULE ASSOCIATED PROTEIN"/>
    <property type="match status" value="1"/>
</dbReference>
<evidence type="ECO:0000256" key="2">
    <source>
        <dbReference type="SAM" id="Phobius"/>
    </source>
</evidence>
<dbReference type="Pfam" id="PF05686">
    <property type="entry name" value="Glyco_transf_90"/>
    <property type="match status" value="1"/>
</dbReference>
<dbReference type="InterPro" id="IPR051091">
    <property type="entry name" value="O-Glucosyltr/Glycosyltrsf_90"/>
</dbReference>
<accession>A0A8H7AMX2</accession>
<sequence>MAVIEFGRRRIFILIASIGVLILLFNVLSLTGDDVSSRITSLHLPGRPRPPIAAPEEPSIHPSHGEEEQEEQEESPELDVDIPDSHPIYGLRLEADQRWREYESGRSLTFRQTVEKYRRTYGRHPPPGFEDWYKFARKKMVFNIDDFEQVMDDLRPFWAIEPKTIRQYAAHMWENPDHGIAGIHIRDHKVVNLTNRGWRSETMQTVIEKFVEFLPDMDIAMNRLDQPRVVVPWDDMQGLLAKEYETRALPAELMDSFTKQQDYLLNTTVQKPEDDASEPIDAEWVSRPGKHYMELASLACPPNSPARSNMSVARADAMYKHDLGGLITNFNRSTDLCTVGPAIQDLHGLLYSPSSIIASKKLLPVFGECKANINSDILFPANMYYKHDDRYDYSDLEDLAWEDKSDTMIWRGVTSGGVQTAENWSTMHRQRLVQLLNGTHMSTTGKEVSVISETPQFSRAPTLNKTYENFHRFQPSLFAEQHTDVGFVEAWGCVPGDCAFYNDVFTFKPQTSLTSQFRDKYLIDVDGHSFSGRWHAFLESKSLGFKATIFREWHDSRLFAWRHFIPVDNRYDDLYSLLMYFVGYGKPGIQRTEGDDYANGDVYMASHDAEGKKIARQGREWAKKVLRREDIEVYMFRLLLEYGRIIDDNRDRIGYSEDGSKLDKFEDEAEEGSGSRWGLGRIFGTKPPKAA</sequence>
<proteinExistence type="predicted"/>
<gene>
    <name evidence="4" type="ORF">GJ744_006830</name>
</gene>
<dbReference type="OrthoDB" id="541052at2759"/>
<comment type="caution">
    <text evidence="4">The sequence shown here is derived from an EMBL/GenBank/DDBJ whole genome shotgun (WGS) entry which is preliminary data.</text>
</comment>
<reference evidence="4" key="1">
    <citation type="submission" date="2020-02" db="EMBL/GenBank/DDBJ databases">
        <authorList>
            <person name="Palmer J.M."/>
        </authorList>
    </citation>
    <scope>NUCLEOTIDE SEQUENCE</scope>
    <source>
        <strain evidence="4">EPUS1.4</strain>
        <tissue evidence="4">Thallus</tissue>
    </source>
</reference>
<evidence type="ECO:0000256" key="1">
    <source>
        <dbReference type="SAM" id="MobiDB-lite"/>
    </source>
</evidence>
<keyword evidence="2" id="KW-0812">Transmembrane</keyword>
<organism evidence="4 5">
    <name type="scientific">Endocarpon pusillum</name>
    <dbReference type="NCBI Taxonomy" id="364733"/>
    <lineage>
        <taxon>Eukaryota</taxon>
        <taxon>Fungi</taxon>
        <taxon>Dikarya</taxon>
        <taxon>Ascomycota</taxon>
        <taxon>Pezizomycotina</taxon>
        <taxon>Eurotiomycetes</taxon>
        <taxon>Chaetothyriomycetidae</taxon>
        <taxon>Verrucariales</taxon>
        <taxon>Verrucariaceae</taxon>
        <taxon>Endocarpon</taxon>
    </lineage>
</organism>
<feature type="region of interest" description="Disordered" evidence="1">
    <location>
        <begin position="41"/>
        <end position="83"/>
    </location>
</feature>
<dbReference type="AlphaFoldDB" id="A0A8H7AMX2"/>
<evidence type="ECO:0000259" key="3">
    <source>
        <dbReference type="SMART" id="SM00672"/>
    </source>
</evidence>
<dbReference type="PANTHER" id="PTHR12203">
    <property type="entry name" value="KDEL LYS-ASP-GLU-LEU CONTAINING - RELATED"/>
    <property type="match status" value="1"/>
</dbReference>
<dbReference type="InterPro" id="IPR006598">
    <property type="entry name" value="CAP10"/>
</dbReference>
<name>A0A8H7AMX2_9EURO</name>
<evidence type="ECO:0000313" key="5">
    <source>
        <dbReference type="Proteomes" id="UP000606974"/>
    </source>
</evidence>